<name>A0AC60R1P6_IXOPE</name>
<organism evidence="1 2">
    <name type="scientific">Ixodes persulcatus</name>
    <name type="common">Taiga tick</name>
    <dbReference type="NCBI Taxonomy" id="34615"/>
    <lineage>
        <taxon>Eukaryota</taxon>
        <taxon>Metazoa</taxon>
        <taxon>Ecdysozoa</taxon>
        <taxon>Arthropoda</taxon>
        <taxon>Chelicerata</taxon>
        <taxon>Arachnida</taxon>
        <taxon>Acari</taxon>
        <taxon>Parasitiformes</taxon>
        <taxon>Ixodida</taxon>
        <taxon>Ixodoidea</taxon>
        <taxon>Ixodidae</taxon>
        <taxon>Ixodinae</taxon>
        <taxon>Ixodes</taxon>
    </lineage>
</organism>
<proteinExistence type="predicted"/>
<evidence type="ECO:0000313" key="2">
    <source>
        <dbReference type="Proteomes" id="UP000805193"/>
    </source>
</evidence>
<accession>A0AC60R1P6</accession>
<dbReference type="Proteomes" id="UP000805193">
    <property type="component" value="Unassembled WGS sequence"/>
</dbReference>
<reference evidence="1 2" key="1">
    <citation type="journal article" date="2020" name="Cell">
        <title>Large-Scale Comparative Analyses of Tick Genomes Elucidate Their Genetic Diversity and Vector Capacities.</title>
        <authorList>
            <consortium name="Tick Genome and Microbiome Consortium (TIGMIC)"/>
            <person name="Jia N."/>
            <person name="Wang J."/>
            <person name="Shi W."/>
            <person name="Du L."/>
            <person name="Sun Y."/>
            <person name="Zhan W."/>
            <person name="Jiang J.F."/>
            <person name="Wang Q."/>
            <person name="Zhang B."/>
            <person name="Ji P."/>
            <person name="Bell-Sakyi L."/>
            <person name="Cui X.M."/>
            <person name="Yuan T.T."/>
            <person name="Jiang B.G."/>
            <person name="Yang W.F."/>
            <person name="Lam T.T."/>
            <person name="Chang Q.C."/>
            <person name="Ding S.J."/>
            <person name="Wang X.J."/>
            <person name="Zhu J.G."/>
            <person name="Ruan X.D."/>
            <person name="Zhao L."/>
            <person name="Wei J.T."/>
            <person name="Ye R.Z."/>
            <person name="Que T.C."/>
            <person name="Du C.H."/>
            <person name="Zhou Y.H."/>
            <person name="Cheng J.X."/>
            <person name="Dai P.F."/>
            <person name="Guo W.B."/>
            <person name="Han X.H."/>
            <person name="Huang E.J."/>
            <person name="Li L.F."/>
            <person name="Wei W."/>
            <person name="Gao Y.C."/>
            <person name="Liu J.Z."/>
            <person name="Shao H.Z."/>
            <person name="Wang X."/>
            <person name="Wang C.C."/>
            <person name="Yang T.C."/>
            <person name="Huo Q.B."/>
            <person name="Li W."/>
            <person name="Chen H.Y."/>
            <person name="Chen S.E."/>
            <person name="Zhou L.G."/>
            <person name="Ni X.B."/>
            <person name="Tian J.H."/>
            <person name="Sheng Y."/>
            <person name="Liu T."/>
            <person name="Pan Y.S."/>
            <person name="Xia L.Y."/>
            <person name="Li J."/>
            <person name="Zhao F."/>
            <person name="Cao W.C."/>
        </authorList>
    </citation>
    <scope>NUCLEOTIDE SEQUENCE [LARGE SCALE GENOMIC DNA]</scope>
    <source>
        <strain evidence="1">Iper-2018</strain>
    </source>
</reference>
<comment type="caution">
    <text evidence="1">The sequence shown here is derived from an EMBL/GenBank/DDBJ whole genome shotgun (WGS) entry which is preliminary data.</text>
</comment>
<evidence type="ECO:0000313" key="1">
    <source>
        <dbReference type="EMBL" id="KAG0444658.1"/>
    </source>
</evidence>
<gene>
    <name evidence="1" type="ORF">HPB47_013536</name>
</gene>
<keyword evidence="2" id="KW-1185">Reference proteome</keyword>
<dbReference type="EMBL" id="JABSTQ010001675">
    <property type="protein sequence ID" value="KAG0444658.1"/>
    <property type="molecule type" value="Genomic_DNA"/>
</dbReference>
<protein>
    <submittedName>
        <fullName evidence="1">Uncharacterized protein</fullName>
    </submittedName>
</protein>
<sequence>MMDTQRHGVDRIQALSLHQVHGHTFLLQATAPTSVPEECPYWKDIVGSRGSRDLLLDASSLAHLDVIFPPEFGVEEIRLLTQLLKRHAATFLPPHISFGSPPVCTCPVDAARAYFFWKSVPQHKAPVSSLAHLWNSVVEAAADASG</sequence>